<feature type="transmembrane region" description="Helical" evidence="1">
    <location>
        <begin position="396"/>
        <end position="416"/>
    </location>
</feature>
<feature type="transmembrane region" description="Helical" evidence="1">
    <location>
        <begin position="446"/>
        <end position="464"/>
    </location>
</feature>
<feature type="transmembrane region" description="Helical" evidence="1">
    <location>
        <begin position="41"/>
        <end position="65"/>
    </location>
</feature>
<dbReference type="EMBL" id="JAACQH010000083">
    <property type="protein sequence ID" value="NCS91579.1"/>
    <property type="molecule type" value="Genomic_DNA"/>
</dbReference>
<name>A0A8J8CG20_9ARCH</name>
<organism evidence="2 3">
    <name type="scientific">Candidatus Altarchaeum hamiconexum</name>
    <dbReference type="NCBI Taxonomy" id="1803513"/>
    <lineage>
        <taxon>Archaea</taxon>
        <taxon>Candidatus Altarchaeota</taxon>
        <taxon>Candidatus Altiarchaeia</taxon>
        <taxon>Candidatus Altarchaeales</taxon>
        <taxon>Candidatus Altarchaeaceae</taxon>
        <taxon>Candidatus Altarchaeum</taxon>
    </lineage>
</organism>
<keyword evidence="1" id="KW-0472">Membrane</keyword>
<gene>
    <name evidence="2" type="ORF">GW779_04105</name>
</gene>
<dbReference type="AlphaFoldDB" id="A0A8J8CG20"/>
<dbReference type="Proteomes" id="UP000738826">
    <property type="component" value="Unassembled WGS sequence"/>
</dbReference>
<feature type="transmembrane region" description="Helical" evidence="1">
    <location>
        <begin position="138"/>
        <end position="155"/>
    </location>
</feature>
<feature type="transmembrane region" description="Helical" evidence="1">
    <location>
        <begin position="526"/>
        <end position="543"/>
    </location>
</feature>
<reference evidence="2" key="1">
    <citation type="submission" date="2019-11" db="EMBL/GenBank/DDBJ databases">
        <title>Lipid analysis of CO2-rich subsurface aquifers suggests an autotrophy-based deep biosphere with lysolipids enriched in CPR bacteria.</title>
        <authorList>
            <person name="Probst A.J."/>
            <person name="Elling F.J."/>
            <person name="Castelle C.J."/>
            <person name="Zhu Q."/>
            <person name="Elvert M."/>
            <person name="Birarda G."/>
            <person name="Holman H.-Y."/>
            <person name="Lane K.R."/>
            <person name="Ladd B."/>
            <person name="Ryan M.C."/>
            <person name="Woyke T."/>
            <person name="Hinrichs K.-U."/>
            <person name="Banfield J.F."/>
        </authorList>
    </citation>
    <scope>NUCLEOTIDE SEQUENCE</scope>
    <source>
        <strain evidence="2">CG_2015-04_33_537</strain>
    </source>
</reference>
<feature type="transmembrane region" description="Helical" evidence="1">
    <location>
        <begin position="356"/>
        <end position="389"/>
    </location>
</feature>
<accession>A0A8J8CG20</accession>
<keyword evidence="1" id="KW-1133">Transmembrane helix</keyword>
<evidence type="ECO:0000256" key="1">
    <source>
        <dbReference type="SAM" id="Phobius"/>
    </source>
</evidence>
<evidence type="ECO:0000313" key="2">
    <source>
        <dbReference type="EMBL" id="NCS91579.1"/>
    </source>
</evidence>
<evidence type="ECO:0000313" key="3">
    <source>
        <dbReference type="Proteomes" id="UP000738826"/>
    </source>
</evidence>
<feature type="transmembrane region" description="Helical" evidence="1">
    <location>
        <begin position="492"/>
        <end position="514"/>
    </location>
</feature>
<feature type="transmembrane region" description="Helical" evidence="1">
    <location>
        <begin position="469"/>
        <end position="486"/>
    </location>
</feature>
<protein>
    <submittedName>
        <fullName evidence="2">Uncharacterized protein</fullName>
    </submittedName>
</protein>
<proteinExistence type="predicted"/>
<sequence>MSFDMNKFKEKLITIDSIALLYILIVGGLCHILPIPEMIKGFLALPGFLIIPYLVGNLFAPLNFFENNAWQSKVSRGIISWMLGLILLVIGAIMFVKIFDIIYYMLLIFVVIAVKILTIRHHPINDQVKILGYLKRNYMEIIILVLIISFPLILIKSVSPFPLNYTIDPFHFSIGAHQVMDHSSITQGGGYFPFLEIIVGILSIIYNINPFTLFWTGAFFSYSALPIGIYLLMYQVSKNKKFSLIAALFAIFPACYNATWAMVLNYFIPQIWIYFTFPFALFIIYKILSQSPNQLSTKSFIKLGFVLFLIFFLTYEFSMSFLPSADDPFIKSLYLMVFCFISTMVLRLFFNTKNSITIIIVFGFLIMLHFPMSAVAILLLITYIFLHFLSKYSITYYNFVTYILIFCLTIAIFLHIPGYIQPSGKYFIENIFTYDFSQKMNLIEYSFSYIMIVFFIIGATYTALTRSRIPLSFLVASLIALFIYFVDVPELIRVAGFFAVFGIYIVVLGVLFVSKQLNILIFNNKKMSFALALLLISAISLISEPMLSFVNYRVSASAEETGVSTFTYADYNVSLWIKNNVPNALIISDPWTQFVLGGISGADIIYTRSGNVHSNLTQNIKKIIVTPRSDEAYDIITHILAQNISLDRSKIKKDDLFQKEDIAPMRTYHFEMNLSKKEPIVVISPLTIECEKGNIRCKWQYVRYVVDKQLNQSDSSIKKFFDPKFFELIYKDDNKIYVFRIKHLNEQSELTHKTNQSNNFKENTK</sequence>
<feature type="transmembrane region" description="Helical" evidence="1">
    <location>
        <begin position="77"/>
        <end position="95"/>
    </location>
</feature>
<feature type="transmembrane region" description="Helical" evidence="1">
    <location>
        <begin position="213"/>
        <end position="236"/>
    </location>
</feature>
<feature type="transmembrane region" description="Helical" evidence="1">
    <location>
        <begin position="190"/>
        <end position="206"/>
    </location>
</feature>
<feature type="transmembrane region" description="Helical" evidence="1">
    <location>
        <begin position="12"/>
        <end position="35"/>
    </location>
</feature>
<feature type="transmembrane region" description="Helical" evidence="1">
    <location>
        <begin position="300"/>
        <end position="321"/>
    </location>
</feature>
<keyword evidence="1" id="KW-0812">Transmembrane</keyword>
<feature type="transmembrane region" description="Helical" evidence="1">
    <location>
        <begin position="333"/>
        <end position="350"/>
    </location>
</feature>
<feature type="transmembrane region" description="Helical" evidence="1">
    <location>
        <begin position="101"/>
        <end position="118"/>
    </location>
</feature>
<comment type="caution">
    <text evidence="2">The sequence shown here is derived from an EMBL/GenBank/DDBJ whole genome shotgun (WGS) entry which is preliminary data.</text>
</comment>
<feature type="transmembrane region" description="Helical" evidence="1">
    <location>
        <begin position="271"/>
        <end position="288"/>
    </location>
</feature>